<dbReference type="PRINTS" id="PR00133">
    <property type="entry name" value="GLHYDRLASE3"/>
</dbReference>
<protein>
    <submittedName>
        <fullName evidence="5">Beta-glucosidase, family GH3</fullName>
    </submittedName>
</protein>
<comment type="caution">
    <text evidence="5">The sequence shown here is derived from an EMBL/GenBank/DDBJ whole genome shotgun (WGS) entry which is preliminary data.</text>
</comment>
<dbReference type="InterPro" id="IPR002772">
    <property type="entry name" value="Glyco_hydro_3_C"/>
</dbReference>
<dbReference type="OMA" id="MSAYHSY"/>
<evidence type="ECO:0000313" key="5">
    <source>
        <dbReference type="EMBL" id="KMZ70498.1"/>
    </source>
</evidence>
<feature type="domain" description="Glycoside hydrolase family 3 N-terminal" evidence="3">
    <location>
        <begin position="22"/>
        <end position="249"/>
    </location>
</feature>
<keyword evidence="6" id="KW-1185">Reference proteome</keyword>
<organism evidence="5 6">
    <name type="scientific">Zostera marina</name>
    <name type="common">Eelgrass</name>
    <dbReference type="NCBI Taxonomy" id="29655"/>
    <lineage>
        <taxon>Eukaryota</taxon>
        <taxon>Viridiplantae</taxon>
        <taxon>Streptophyta</taxon>
        <taxon>Embryophyta</taxon>
        <taxon>Tracheophyta</taxon>
        <taxon>Spermatophyta</taxon>
        <taxon>Magnoliopsida</taxon>
        <taxon>Liliopsida</taxon>
        <taxon>Zosteraceae</taxon>
        <taxon>Zostera</taxon>
    </lineage>
</organism>
<dbReference type="Proteomes" id="UP000036987">
    <property type="component" value="Unassembled WGS sequence"/>
</dbReference>
<evidence type="ECO:0000256" key="1">
    <source>
        <dbReference type="ARBA" id="ARBA00022801"/>
    </source>
</evidence>
<dbReference type="InterPro" id="IPR051915">
    <property type="entry name" value="Cellulose_Degrad_GH3"/>
</dbReference>
<dbReference type="FunFam" id="3.40.50.1700:FF:000002">
    <property type="entry name" value="Glycosyl hydrolase family protein"/>
    <property type="match status" value="1"/>
</dbReference>
<dbReference type="InterPro" id="IPR036962">
    <property type="entry name" value="Glyco_hydro_3_N_sf"/>
</dbReference>
<proteinExistence type="predicted"/>
<evidence type="ECO:0000313" key="6">
    <source>
        <dbReference type="Proteomes" id="UP000036987"/>
    </source>
</evidence>
<dbReference type="Gene3D" id="3.40.50.1700">
    <property type="entry name" value="Glycoside hydrolase family 3 C-terminal domain"/>
    <property type="match status" value="1"/>
</dbReference>
<evidence type="ECO:0000259" key="4">
    <source>
        <dbReference type="Pfam" id="PF01915"/>
    </source>
</evidence>
<dbReference type="PANTHER" id="PTHR30620">
    <property type="entry name" value="PERIPLASMIC BETA-GLUCOSIDASE-RELATED"/>
    <property type="match status" value="1"/>
</dbReference>
<dbReference type="Pfam" id="PF01915">
    <property type="entry name" value="Glyco_hydro_3_C"/>
    <property type="match status" value="1"/>
</dbReference>
<evidence type="ECO:0000256" key="2">
    <source>
        <dbReference type="ARBA" id="ARBA00023295"/>
    </source>
</evidence>
<keyword evidence="2" id="KW-0326">Glycosidase</keyword>
<dbReference type="EMBL" id="LFYR01000728">
    <property type="protein sequence ID" value="KMZ70498.1"/>
    <property type="molecule type" value="Genomic_DNA"/>
</dbReference>
<dbReference type="InterPro" id="IPR036881">
    <property type="entry name" value="Glyco_hydro_3_C_sf"/>
</dbReference>
<dbReference type="Pfam" id="PF00933">
    <property type="entry name" value="Glyco_hydro_3"/>
    <property type="match status" value="2"/>
</dbReference>
<name>A0A0K9PN47_ZOSMR</name>
<dbReference type="AlphaFoldDB" id="A0A0K9PN47"/>
<feature type="domain" description="Glycoside hydrolase family 3 C-terminal" evidence="4">
    <location>
        <begin position="359"/>
        <end position="569"/>
    </location>
</feature>
<dbReference type="OrthoDB" id="416222at2759"/>
<dbReference type="SUPFAM" id="SSF52279">
    <property type="entry name" value="Beta-D-glucan exohydrolase, C-terminal domain"/>
    <property type="match status" value="1"/>
</dbReference>
<dbReference type="GO" id="GO:0009251">
    <property type="term" value="P:glucan catabolic process"/>
    <property type="evidence" value="ECO:0000318"/>
    <property type="project" value="GO_Central"/>
</dbReference>
<dbReference type="GO" id="GO:0008422">
    <property type="term" value="F:beta-glucosidase activity"/>
    <property type="evidence" value="ECO:0000318"/>
    <property type="project" value="GO_Central"/>
</dbReference>
<dbReference type="STRING" id="29655.A0A0K9PN47"/>
<dbReference type="PANTHER" id="PTHR30620:SF33">
    <property type="entry name" value="BETA-D-GLUCAN EXOHYDROLASE-LIKE PROTEIN-RELATED"/>
    <property type="match status" value="1"/>
</dbReference>
<dbReference type="InterPro" id="IPR017853">
    <property type="entry name" value="GH"/>
</dbReference>
<sequence>MRYQDPNEDVESRVEDLLSRMTLPEKVAQMAQIERSVASENALTRLSIGSVLNGGGSVPMENSTPEDWADMVDGFQKHALNSRLSVPIIYGTDAVHGHNNVYGSTIFPHNIALGATRSGELVRRIGVATALEVRATGIQWAFAPCVAVCKDSRWGRCYESYGEDPKIVCNMASSIVSGLQGTQPEEHPIGYPFLHGRTNVIACAKHFVGDGGTHRGTNEGDTRCSFEELERVHILPYLNCLAQGVSTIMGFVVSDWEGIDRLSNPHGSNYRYCISASINAGIDMIMIPFRYDQFIKDLIYLVESGEIPLTRINDAVERILRVKFIAGLFEHPFSDRSLLNYIGCKEHRHLAREAVRKSLVLLKNGKDRKDPILPLDRNSRRILVAGTHADDIGYQCGGWTIMWYGGKGNITKGTSILEAIKHTVGENCEVIYEERPSESTFTAGGEFSYAVVAVGEEPYAESLGDRSHLNDIPLGGADIINLVSKWVPTLAILISGRSLGLDSQLIHNVDGLVAAWLPGSEGGSGIADVIFGDYDFEGVLPIPWLKRGSQLGIDHLLHTPEFPVGFGLKFNKDST</sequence>
<accession>A0A0K9PN47</accession>
<feature type="domain" description="Glycoside hydrolase family 3 N-terminal" evidence="3">
    <location>
        <begin position="250"/>
        <end position="322"/>
    </location>
</feature>
<gene>
    <name evidence="5" type="ORF">ZOSMA_19G00810</name>
</gene>
<dbReference type="InterPro" id="IPR001764">
    <property type="entry name" value="Glyco_hydro_3_N"/>
</dbReference>
<dbReference type="Gene3D" id="3.20.20.300">
    <property type="entry name" value="Glycoside hydrolase, family 3, N-terminal domain"/>
    <property type="match status" value="2"/>
</dbReference>
<dbReference type="SUPFAM" id="SSF51445">
    <property type="entry name" value="(Trans)glycosidases"/>
    <property type="match status" value="1"/>
</dbReference>
<keyword evidence="1" id="KW-0378">Hydrolase</keyword>
<evidence type="ECO:0000259" key="3">
    <source>
        <dbReference type="Pfam" id="PF00933"/>
    </source>
</evidence>
<reference evidence="6" key="1">
    <citation type="journal article" date="2016" name="Nature">
        <title>The genome of the seagrass Zostera marina reveals angiosperm adaptation to the sea.</title>
        <authorList>
            <person name="Olsen J.L."/>
            <person name="Rouze P."/>
            <person name="Verhelst B."/>
            <person name="Lin Y.-C."/>
            <person name="Bayer T."/>
            <person name="Collen J."/>
            <person name="Dattolo E."/>
            <person name="De Paoli E."/>
            <person name="Dittami S."/>
            <person name="Maumus F."/>
            <person name="Michel G."/>
            <person name="Kersting A."/>
            <person name="Lauritano C."/>
            <person name="Lohaus R."/>
            <person name="Toepel M."/>
            <person name="Tonon T."/>
            <person name="Vanneste K."/>
            <person name="Amirebrahimi M."/>
            <person name="Brakel J."/>
            <person name="Bostroem C."/>
            <person name="Chovatia M."/>
            <person name="Grimwood J."/>
            <person name="Jenkins J.W."/>
            <person name="Jueterbock A."/>
            <person name="Mraz A."/>
            <person name="Stam W.T."/>
            <person name="Tice H."/>
            <person name="Bornberg-Bauer E."/>
            <person name="Green P.J."/>
            <person name="Pearson G.A."/>
            <person name="Procaccini G."/>
            <person name="Duarte C.M."/>
            <person name="Schmutz J."/>
            <person name="Reusch T.B.H."/>
            <person name="Van de Peer Y."/>
        </authorList>
    </citation>
    <scope>NUCLEOTIDE SEQUENCE [LARGE SCALE GENOMIC DNA]</scope>
    <source>
        <strain evidence="6">cv. Finnish</strain>
    </source>
</reference>